<sequence>MACPTSAFTMWPVDSALKLSYRRKSHTGIHCFQMMKRYAVEMSTMSFISMKMESLMKSRQSFTFRR</sequence>
<dbReference type="AlphaFoldDB" id="A0A9D4JC33"/>
<reference evidence="1" key="2">
    <citation type="submission" date="2020-11" db="EMBL/GenBank/DDBJ databases">
        <authorList>
            <person name="McCartney M.A."/>
            <person name="Auch B."/>
            <person name="Kono T."/>
            <person name="Mallez S."/>
            <person name="Becker A."/>
            <person name="Gohl D.M."/>
            <person name="Silverstein K.A.T."/>
            <person name="Koren S."/>
            <person name="Bechman K.B."/>
            <person name="Herman A."/>
            <person name="Abrahante J.E."/>
            <person name="Garbe J."/>
        </authorList>
    </citation>
    <scope>NUCLEOTIDE SEQUENCE</scope>
    <source>
        <strain evidence="1">Duluth1</strain>
        <tissue evidence="1">Whole animal</tissue>
    </source>
</reference>
<proteinExistence type="predicted"/>
<protein>
    <submittedName>
        <fullName evidence="1">Uncharacterized protein</fullName>
    </submittedName>
</protein>
<evidence type="ECO:0000313" key="1">
    <source>
        <dbReference type="EMBL" id="KAH3806330.1"/>
    </source>
</evidence>
<name>A0A9D4JC33_DREPO</name>
<reference evidence="1" key="1">
    <citation type="journal article" date="2019" name="bioRxiv">
        <title>The Genome of the Zebra Mussel, Dreissena polymorpha: A Resource for Invasive Species Research.</title>
        <authorList>
            <person name="McCartney M.A."/>
            <person name="Auch B."/>
            <person name="Kono T."/>
            <person name="Mallez S."/>
            <person name="Zhang Y."/>
            <person name="Obille A."/>
            <person name="Becker A."/>
            <person name="Abrahante J.E."/>
            <person name="Garbe J."/>
            <person name="Badalamenti J.P."/>
            <person name="Herman A."/>
            <person name="Mangelson H."/>
            <person name="Liachko I."/>
            <person name="Sullivan S."/>
            <person name="Sone E.D."/>
            <person name="Koren S."/>
            <person name="Silverstein K.A.T."/>
            <person name="Beckman K.B."/>
            <person name="Gohl D.M."/>
        </authorList>
    </citation>
    <scope>NUCLEOTIDE SEQUENCE</scope>
    <source>
        <strain evidence="1">Duluth1</strain>
        <tissue evidence="1">Whole animal</tissue>
    </source>
</reference>
<comment type="caution">
    <text evidence="1">The sequence shown here is derived from an EMBL/GenBank/DDBJ whole genome shotgun (WGS) entry which is preliminary data.</text>
</comment>
<dbReference type="EMBL" id="JAIWYP010000006">
    <property type="protein sequence ID" value="KAH3806330.1"/>
    <property type="molecule type" value="Genomic_DNA"/>
</dbReference>
<evidence type="ECO:0000313" key="2">
    <source>
        <dbReference type="Proteomes" id="UP000828390"/>
    </source>
</evidence>
<dbReference type="Proteomes" id="UP000828390">
    <property type="component" value="Unassembled WGS sequence"/>
</dbReference>
<keyword evidence="2" id="KW-1185">Reference proteome</keyword>
<accession>A0A9D4JC33</accession>
<organism evidence="1 2">
    <name type="scientific">Dreissena polymorpha</name>
    <name type="common">Zebra mussel</name>
    <name type="synonym">Mytilus polymorpha</name>
    <dbReference type="NCBI Taxonomy" id="45954"/>
    <lineage>
        <taxon>Eukaryota</taxon>
        <taxon>Metazoa</taxon>
        <taxon>Spiralia</taxon>
        <taxon>Lophotrochozoa</taxon>
        <taxon>Mollusca</taxon>
        <taxon>Bivalvia</taxon>
        <taxon>Autobranchia</taxon>
        <taxon>Heteroconchia</taxon>
        <taxon>Euheterodonta</taxon>
        <taxon>Imparidentia</taxon>
        <taxon>Neoheterodontei</taxon>
        <taxon>Myida</taxon>
        <taxon>Dreissenoidea</taxon>
        <taxon>Dreissenidae</taxon>
        <taxon>Dreissena</taxon>
    </lineage>
</organism>
<gene>
    <name evidence="1" type="ORF">DPMN_134649</name>
</gene>